<sequence length="93" mass="10307">MPAEEHLNEMRGYKAAMKNPNVGQEAKQHAQAKLDELGGDRPREELYRARGDQDKDPVRVEAGLKAAQRNPLVTEGGKQRAAEKMGERGAPEE</sequence>
<name>A0A117NPN0_PENFR</name>
<dbReference type="Proteomes" id="UP000055045">
    <property type="component" value="Unassembled WGS sequence"/>
</dbReference>
<dbReference type="PANTHER" id="PTHR36576:SF2">
    <property type="entry name" value="PROTEIN CON-6, PUTATIVE (AFU_ORTHOLOGUE AFUA_4G03615)-RELATED"/>
    <property type="match status" value="1"/>
</dbReference>
<accession>A0A117NPN0</accession>
<dbReference type="GO" id="GO:0005737">
    <property type="term" value="C:cytoplasm"/>
    <property type="evidence" value="ECO:0007669"/>
    <property type="project" value="TreeGrafter"/>
</dbReference>
<protein>
    <recommendedName>
        <fullName evidence="4">Conidiation protein 6</fullName>
    </recommendedName>
</protein>
<dbReference type="AlphaFoldDB" id="A0A117NPN0"/>
<proteinExistence type="predicted"/>
<reference evidence="2 3" key="1">
    <citation type="submission" date="2015-10" db="EMBL/GenBank/DDBJ databases">
        <title>Genome sequencing of Penicillium freii.</title>
        <authorList>
            <person name="Nguyen H.D."/>
            <person name="Visagie C.M."/>
            <person name="Seifert K.A."/>
        </authorList>
    </citation>
    <scope>NUCLEOTIDE SEQUENCE [LARGE SCALE GENOMIC DNA]</scope>
    <source>
        <strain evidence="2 3">DAOM 242723</strain>
    </source>
</reference>
<evidence type="ECO:0000313" key="3">
    <source>
        <dbReference type="Proteomes" id="UP000055045"/>
    </source>
</evidence>
<evidence type="ECO:0008006" key="4">
    <source>
        <dbReference type="Google" id="ProtNLM"/>
    </source>
</evidence>
<keyword evidence="3" id="KW-1185">Reference proteome</keyword>
<dbReference type="InterPro" id="IPR018824">
    <property type="entry name" value="Conidiation-specific_6"/>
</dbReference>
<dbReference type="Pfam" id="PF10346">
    <property type="entry name" value="Con-6"/>
    <property type="match status" value="2"/>
</dbReference>
<evidence type="ECO:0000313" key="2">
    <source>
        <dbReference type="EMBL" id="KUM62616.1"/>
    </source>
</evidence>
<feature type="compositionally biased region" description="Basic and acidic residues" evidence="1">
    <location>
        <begin position="26"/>
        <end position="41"/>
    </location>
</feature>
<feature type="region of interest" description="Disordered" evidence="1">
    <location>
        <begin position="63"/>
        <end position="93"/>
    </location>
</feature>
<dbReference type="EMBL" id="LLXE01000095">
    <property type="protein sequence ID" value="KUM62616.1"/>
    <property type="molecule type" value="Genomic_DNA"/>
</dbReference>
<feature type="region of interest" description="Disordered" evidence="1">
    <location>
        <begin position="19"/>
        <end position="41"/>
    </location>
</feature>
<gene>
    <name evidence="2" type="ORF">ACN42_g4479</name>
</gene>
<organism evidence="2 3">
    <name type="scientific">Penicillium freii</name>
    <dbReference type="NCBI Taxonomy" id="48697"/>
    <lineage>
        <taxon>Eukaryota</taxon>
        <taxon>Fungi</taxon>
        <taxon>Dikarya</taxon>
        <taxon>Ascomycota</taxon>
        <taxon>Pezizomycotina</taxon>
        <taxon>Eurotiomycetes</taxon>
        <taxon>Eurotiomycetidae</taxon>
        <taxon>Eurotiales</taxon>
        <taxon>Aspergillaceae</taxon>
        <taxon>Penicillium</taxon>
    </lineage>
</organism>
<dbReference type="PANTHER" id="PTHR36576">
    <property type="entry name" value="UPF0654 PROTEIN C11D3.01C-RELATED"/>
    <property type="match status" value="1"/>
</dbReference>
<evidence type="ECO:0000256" key="1">
    <source>
        <dbReference type="SAM" id="MobiDB-lite"/>
    </source>
</evidence>
<feature type="compositionally biased region" description="Basic and acidic residues" evidence="1">
    <location>
        <begin position="77"/>
        <end position="93"/>
    </location>
</feature>
<dbReference type="InterPro" id="IPR052670">
    <property type="entry name" value="UPF0654_domain"/>
</dbReference>
<dbReference type="OrthoDB" id="5419162at2759"/>
<comment type="caution">
    <text evidence="2">The sequence shown here is derived from an EMBL/GenBank/DDBJ whole genome shotgun (WGS) entry which is preliminary data.</text>
</comment>